<comment type="caution">
    <text evidence="11">The sequence shown here is derived from an EMBL/GenBank/DDBJ whole genome shotgun (WGS) entry which is preliminary data.</text>
</comment>
<dbReference type="EMBL" id="BSNM01000003">
    <property type="protein sequence ID" value="GLQ30425.1"/>
    <property type="molecule type" value="Genomic_DNA"/>
</dbReference>
<evidence type="ECO:0000256" key="7">
    <source>
        <dbReference type="ARBA" id="ARBA00047508"/>
    </source>
</evidence>
<evidence type="ECO:0000256" key="4">
    <source>
        <dbReference type="ARBA" id="ARBA00022605"/>
    </source>
</evidence>
<proteinExistence type="inferred from homology"/>
<dbReference type="Pfam" id="PF00793">
    <property type="entry name" value="DAHP_synth_1"/>
    <property type="match status" value="1"/>
</dbReference>
<dbReference type="InterPro" id="IPR006218">
    <property type="entry name" value="DAHP1/KDSA"/>
</dbReference>
<dbReference type="PANTHER" id="PTHR21225:SF10">
    <property type="entry name" value="PHOSPHO-2-DEHYDRO-3-DEOXYHEPTONATE ALDOLASE, TYR-SENSITIVE"/>
    <property type="match status" value="1"/>
</dbReference>
<dbReference type="GO" id="GO:0009073">
    <property type="term" value="P:aromatic amino acid family biosynthetic process"/>
    <property type="evidence" value="ECO:0007669"/>
    <property type="project" value="UniProtKB-KW"/>
</dbReference>
<dbReference type="NCBIfam" id="NF009395">
    <property type="entry name" value="PRK12755.1"/>
    <property type="match status" value="1"/>
</dbReference>
<dbReference type="GO" id="GO:0008652">
    <property type="term" value="P:amino acid biosynthetic process"/>
    <property type="evidence" value="ECO:0007669"/>
    <property type="project" value="UniProtKB-KW"/>
</dbReference>
<dbReference type="Proteomes" id="UP001161389">
    <property type="component" value="Unassembled WGS sequence"/>
</dbReference>
<evidence type="ECO:0000256" key="2">
    <source>
        <dbReference type="ARBA" id="ARBA00004688"/>
    </source>
</evidence>
<evidence type="ECO:0000256" key="8">
    <source>
        <dbReference type="PIRNR" id="PIRNR001361"/>
    </source>
</evidence>
<feature type="compositionally biased region" description="Polar residues" evidence="9">
    <location>
        <begin position="16"/>
        <end position="42"/>
    </location>
</feature>
<keyword evidence="4 8" id="KW-0028">Amino-acid biosynthesis</keyword>
<sequence>MTTRLDKQESALSDDCCSTATDNQNLDSTHQPPDNSAANDANQPLEKSLAVRPLETPRALKHRLPLADQLALQVDKHRQQISDLLSDTPNESQKLLVITGPCSLHDEKAALDYGRRLAALNEQLSDRLLIVMRAYVEKPRTTTGWKGLAYDPERNDKGDIQLGLTRSRALLLNLVEMGLPLAIEALNPMTMLYLDDLISWTAIGARTSESQIHREMISHLGMPVGIKNGTDGTVQNAINAMISASRSHHCLGMDIDGQIAMLDTPGNPDTHIVLRGGRGITNYDEVSIRATLEQLEKAAQDNQLHPKVIVDCSHDNSQKQHERQIPIAMDVVKLRQGINGHKQISGIAGVMLESFIEPGNQGMKGPENDGNLTYGLSITDACISWNQTETLLRELHELMG</sequence>
<evidence type="ECO:0000256" key="9">
    <source>
        <dbReference type="SAM" id="MobiDB-lite"/>
    </source>
</evidence>
<comment type="pathway">
    <text evidence="2 8">Metabolic intermediate biosynthesis; chorismate biosynthesis; chorismate from D-erythrose 4-phosphate and phosphoenolpyruvate: step 1/7.</text>
</comment>
<keyword evidence="5 8" id="KW-0808">Transferase</keyword>
<keyword evidence="6 8" id="KW-0057">Aromatic amino acid biosynthesis</keyword>
<dbReference type="InterPro" id="IPR006219">
    <property type="entry name" value="DAHP_synth_1"/>
</dbReference>
<name>A0AA37S8Q9_9GAMM</name>
<gene>
    <name evidence="11" type="primary">aroF</name>
    <name evidence="11" type="ORF">GCM10007876_09030</name>
</gene>
<dbReference type="GO" id="GO:0003849">
    <property type="term" value="F:3-deoxy-7-phosphoheptulonate synthase activity"/>
    <property type="evidence" value="ECO:0007669"/>
    <property type="project" value="UniProtKB-EC"/>
</dbReference>
<comment type="similarity">
    <text evidence="3 8">Belongs to the class-I DAHP synthase family.</text>
</comment>
<keyword evidence="12" id="KW-1185">Reference proteome</keyword>
<evidence type="ECO:0000313" key="12">
    <source>
        <dbReference type="Proteomes" id="UP001161389"/>
    </source>
</evidence>
<feature type="domain" description="DAHP synthetase I/KDSA" evidence="10">
    <location>
        <begin position="93"/>
        <end position="392"/>
    </location>
</feature>
<dbReference type="NCBIfam" id="TIGR00034">
    <property type="entry name" value="aroFGH"/>
    <property type="match status" value="1"/>
</dbReference>
<dbReference type="PANTHER" id="PTHR21225">
    <property type="entry name" value="PHOSPHO-2-DEHYDRO-3-DEOXYHEPTONATE ALDOLASE DAHP SYNTHETASE"/>
    <property type="match status" value="1"/>
</dbReference>
<reference evidence="11" key="2">
    <citation type="submission" date="2023-01" db="EMBL/GenBank/DDBJ databases">
        <title>Draft genome sequence of Litoribrevibacter albus strain NBRC 110071.</title>
        <authorList>
            <person name="Sun Q."/>
            <person name="Mori K."/>
        </authorList>
    </citation>
    <scope>NUCLEOTIDE SEQUENCE</scope>
    <source>
        <strain evidence="11">NBRC 110071</strain>
    </source>
</reference>
<protein>
    <recommendedName>
        <fullName evidence="8">Phospho-2-dehydro-3-deoxyheptonate aldolase</fullName>
        <ecNumber evidence="8">2.5.1.54</ecNumber>
    </recommendedName>
</protein>
<evidence type="ECO:0000256" key="1">
    <source>
        <dbReference type="ARBA" id="ARBA00003726"/>
    </source>
</evidence>
<dbReference type="AlphaFoldDB" id="A0AA37S8Q9"/>
<comment type="function">
    <text evidence="1 8">Stereospecific condensation of phosphoenolpyruvate (PEP) and D-erythrose-4-phosphate (E4P) giving rise to 3-deoxy-D-arabino-heptulosonate-7-phosphate (DAHP).</text>
</comment>
<dbReference type="InterPro" id="IPR013785">
    <property type="entry name" value="Aldolase_TIM"/>
</dbReference>
<evidence type="ECO:0000259" key="10">
    <source>
        <dbReference type="Pfam" id="PF00793"/>
    </source>
</evidence>
<evidence type="ECO:0000313" key="11">
    <source>
        <dbReference type="EMBL" id="GLQ30425.1"/>
    </source>
</evidence>
<dbReference type="PIRSF" id="PIRSF001361">
    <property type="entry name" value="DAHP_synthase"/>
    <property type="match status" value="1"/>
</dbReference>
<dbReference type="Gene3D" id="3.20.20.70">
    <property type="entry name" value="Aldolase class I"/>
    <property type="match status" value="1"/>
</dbReference>
<dbReference type="SUPFAM" id="SSF51569">
    <property type="entry name" value="Aldolase"/>
    <property type="match status" value="1"/>
</dbReference>
<evidence type="ECO:0000256" key="3">
    <source>
        <dbReference type="ARBA" id="ARBA00007985"/>
    </source>
</evidence>
<accession>A0AA37S8Q9</accession>
<dbReference type="GO" id="GO:0005737">
    <property type="term" value="C:cytoplasm"/>
    <property type="evidence" value="ECO:0007669"/>
    <property type="project" value="TreeGrafter"/>
</dbReference>
<reference evidence="11" key="1">
    <citation type="journal article" date="2014" name="Int. J. Syst. Evol. Microbiol.">
        <title>Complete genome sequence of Corynebacterium casei LMG S-19264T (=DSM 44701T), isolated from a smear-ripened cheese.</title>
        <authorList>
            <consortium name="US DOE Joint Genome Institute (JGI-PGF)"/>
            <person name="Walter F."/>
            <person name="Albersmeier A."/>
            <person name="Kalinowski J."/>
            <person name="Ruckert C."/>
        </authorList>
    </citation>
    <scope>NUCLEOTIDE SEQUENCE</scope>
    <source>
        <strain evidence="11">NBRC 110071</strain>
    </source>
</reference>
<organism evidence="11 12">
    <name type="scientific">Litoribrevibacter albus</name>
    <dbReference type="NCBI Taxonomy" id="1473156"/>
    <lineage>
        <taxon>Bacteria</taxon>
        <taxon>Pseudomonadati</taxon>
        <taxon>Pseudomonadota</taxon>
        <taxon>Gammaproteobacteria</taxon>
        <taxon>Oceanospirillales</taxon>
        <taxon>Oceanospirillaceae</taxon>
        <taxon>Litoribrevibacter</taxon>
    </lineage>
</organism>
<evidence type="ECO:0000256" key="5">
    <source>
        <dbReference type="ARBA" id="ARBA00022679"/>
    </source>
</evidence>
<comment type="catalytic activity">
    <reaction evidence="7 8">
        <text>D-erythrose 4-phosphate + phosphoenolpyruvate + H2O = 7-phospho-2-dehydro-3-deoxy-D-arabino-heptonate + phosphate</text>
        <dbReference type="Rhea" id="RHEA:14717"/>
        <dbReference type="ChEBI" id="CHEBI:15377"/>
        <dbReference type="ChEBI" id="CHEBI:16897"/>
        <dbReference type="ChEBI" id="CHEBI:43474"/>
        <dbReference type="ChEBI" id="CHEBI:58394"/>
        <dbReference type="ChEBI" id="CHEBI:58702"/>
        <dbReference type="EC" id="2.5.1.54"/>
    </reaction>
</comment>
<feature type="region of interest" description="Disordered" evidence="9">
    <location>
        <begin position="1"/>
        <end position="42"/>
    </location>
</feature>
<evidence type="ECO:0000256" key="6">
    <source>
        <dbReference type="ARBA" id="ARBA00023141"/>
    </source>
</evidence>
<dbReference type="EC" id="2.5.1.54" evidence="8"/>
<dbReference type="RefSeq" id="WP_284379273.1">
    <property type="nucleotide sequence ID" value="NZ_BSNM01000003.1"/>
</dbReference>